<evidence type="ECO:0000259" key="10">
    <source>
        <dbReference type="Pfam" id="PF00711"/>
    </source>
</evidence>
<evidence type="ECO:0000256" key="5">
    <source>
        <dbReference type="ARBA" id="ARBA00022729"/>
    </source>
</evidence>
<keyword evidence="5 9" id="KW-0732">Signal</keyword>
<evidence type="ECO:0000256" key="1">
    <source>
        <dbReference type="ARBA" id="ARBA00004613"/>
    </source>
</evidence>
<dbReference type="GO" id="GO:0050830">
    <property type="term" value="P:defense response to Gram-positive bacterium"/>
    <property type="evidence" value="ECO:0007669"/>
    <property type="project" value="TreeGrafter"/>
</dbReference>
<dbReference type="PANTHER" id="PTHR21388">
    <property type="entry name" value="BETA-DEFENSIN-RELATED"/>
    <property type="match status" value="1"/>
</dbReference>
<comment type="subcellular location">
    <subcellularLocation>
        <location evidence="1">Secreted</location>
    </subcellularLocation>
</comment>
<dbReference type="SUPFAM" id="SSF57392">
    <property type="entry name" value="Defensin-like"/>
    <property type="match status" value="1"/>
</dbReference>
<organism evidence="11 12">
    <name type="scientific">Mus spicilegus</name>
    <name type="common">Mound-building mouse</name>
    <dbReference type="NCBI Taxonomy" id="10103"/>
    <lineage>
        <taxon>Eukaryota</taxon>
        <taxon>Metazoa</taxon>
        <taxon>Chordata</taxon>
        <taxon>Craniata</taxon>
        <taxon>Vertebrata</taxon>
        <taxon>Euteleostomi</taxon>
        <taxon>Mammalia</taxon>
        <taxon>Eutheria</taxon>
        <taxon>Euarchontoglires</taxon>
        <taxon>Glires</taxon>
        <taxon>Rodentia</taxon>
        <taxon>Myomorpha</taxon>
        <taxon>Muroidea</taxon>
        <taxon>Muridae</taxon>
        <taxon>Murinae</taxon>
        <taxon>Mus</taxon>
        <taxon>Mus</taxon>
    </lineage>
</organism>
<evidence type="ECO:0000256" key="7">
    <source>
        <dbReference type="ARBA" id="ARBA00023022"/>
    </source>
</evidence>
<feature type="chain" id="PRO_5034240959" evidence="9">
    <location>
        <begin position="24"/>
        <end position="77"/>
    </location>
</feature>
<keyword evidence="8" id="KW-1015">Disulfide bond</keyword>
<evidence type="ECO:0000256" key="8">
    <source>
        <dbReference type="ARBA" id="ARBA00023157"/>
    </source>
</evidence>
<evidence type="ECO:0000256" key="6">
    <source>
        <dbReference type="ARBA" id="ARBA00022940"/>
    </source>
</evidence>
<dbReference type="AlphaFoldDB" id="A0A8C6HUU5"/>
<evidence type="ECO:0000313" key="11">
    <source>
        <dbReference type="Ensembl" id="ENSMSIP00000027159.1"/>
    </source>
</evidence>
<dbReference type="GO" id="GO:0050829">
    <property type="term" value="P:defense response to Gram-negative bacterium"/>
    <property type="evidence" value="ECO:0007669"/>
    <property type="project" value="TreeGrafter"/>
</dbReference>
<name>A0A8C6HUU5_MUSSI</name>
<comment type="similarity">
    <text evidence="2">Belongs to the beta-defensin family.</text>
</comment>
<reference evidence="11" key="2">
    <citation type="submission" date="2025-09" db="UniProtKB">
        <authorList>
            <consortium name="Ensembl"/>
        </authorList>
    </citation>
    <scope>IDENTIFICATION</scope>
</reference>
<evidence type="ECO:0000256" key="9">
    <source>
        <dbReference type="SAM" id="SignalP"/>
    </source>
</evidence>
<proteinExistence type="inferred from homology"/>
<dbReference type="GO" id="GO:0031731">
    <property type="term" value="F:CCR6 chemokine receptor binding"/>
    <property type="evidence" value="ECO:0007669"/>
    <property type="project" value="TreeGrafter"/>
</dbReference>
<dbReference type="PANTHER" id="PTHR21388:SF4">
    <property type="entry name" value="BETA-DEFENSIN 10-RELATED"/>
    <property type="match status" value="1"/>
</dbReference>
<evidence type="ECO:0000256" key="3">
    <source>
        <dbReference type="ARBA" id="ARBA00022525"/>
    </source>
</evidence>
<keyword evidence="4" id="KW-0929">Antimicrobial</keyword>
<feature type="signal peptide" evidence="9">
    <location>
        <begin position="1"/>
        <end position="23"/>
    </location>
</feature>
<dbReference type="Pfam" id="PF00711">
    <property type="entry name" value="Defensin_beta"/>
    <property type="match status" value="1"/>
</dbReference>
<keyword evidence="12" id="KW-1185">Reference proteome</keyword>
<sequence>MRTLCSLLLICCLLFSYTTPAVGDLKHLILKAQLTRCYKFGGFCYNSMCPPHTKLIGNCHPDHLHCCINMKELEGST</sequence>
<dbReference type="GO" id="GO:0002227">
    <property type="term" value="P:innate immune response in mucosa"/>
    <property type="evidence" value="ECO:0007669"/>
    <property type="project" value="TreeGrafter"/>
</dbReference>
<keyword evidence="3" id="KW-0964">Secreted</keyword>
<keyword evidence="6" id="KW-0211">Defensin</keyword>
<dbReference type="InterPro" id="IPR001855">
    <property type="entry name" value="Defensin_beta-like"/>
</dbReference>
<accession>A0A8C6HUU5</accession>
<dbReference type="GeneTree" id="ENSGT00940000165558"/>
<feature type="domain" description="Beta-defensin-like" evidence="10">
    <location>
        <begin position="35"/>
        <end position="67"/>
    </location>
</feature>
<evidence type="ECO:0000313" key="12">
    <source>
        <dbReference type="Proteomes" id="UP000694415"/>
    </source>
</evidence>
<dbReference type="Ensembl" id="ENSMSIT00000034236.1">
    <property type="protein sequence ID" value="ENSMSIP00000027159.1"/>
    <property type="gene ID" value="ENSMSIG00000022918.1"/>
</dbReference>
<dbReference type="Gene3D" id="3.10.360.10">
    <property type="entry name" value="Antimicrobial Peptide, Beta-defensin 2, Chain A"/>
    <property type="match status" value="1"/>
</dbReference>
<evidence type="ECO:0000256" key="4">
    <source>
        <dbReference type="ARBA" id="ARBA00022529"/>
    </source>
</evidence>
<dbReference type="Proteomes" id="UP000694415">
    <property type="component" value="Unplaced"/>
</dbReference>
<dbReference type="GO" id="GO:0005615">
    <property type="term" value="C:extracellular space"/>
    <property type="evidence" value="ECO:0007669"/>
    <property type="project" value="TreeGrafter"/>
</dbReference>
<evidence type="ECO:0000256" key="2">
    <source>
        <dbReference type="ARBA" id="ARBA00007371"/>
    </source>
</evidence>
<keyword evidence="7" id="KW-0044">Antibiotic</keyword>
<protein>
    <submittedName>
        <fullName evidence="11">Defensin beta 11</fullName>
    </submittedName>
</protein>
<reference evidence="11" key="1">
    <citation type="submission" date="2025-08" db="UniProtKB">
        <authorList>
            <consortium name="Ensembl"/>
        </authorList>
    </citation>
    <scope>IDENTIFICATION</scope>
</reference>